<accession>A0A1G9BT22</accession>
<organism evidence="2 3">
    <name type="scientific">Natronincola ferrireducens</name>
    <dbReference type="NCBI Taxonomy" id="393762"/>
    <lineage>
        <taxon>Bacteria</taxon>
        <taxon>Bacillati</taxon>
        <taxon>Bacillota</taxon>
        <taxon>Clostridia</taxon>
        <taxon>Peptostreptococcales</taxon>
        <taxon>Natronincolaceae</taxon>
        <taxon>Natronincola</taxon>
    </lineage>
</organism>
<proteinExistence type="predicted"/>
<reference evidence="2 3" key="1">
    <citation type="submission" date="2016-10" db="EMBL/GenBank/DDBJ databases">
        <authorList>
            <person name="de Groot N.N."/>
        </authorList>
    </citation>
    <scope>NUCLEOTIDE SEQUENCE [LARGE SCALE GENOMIC DNA]</scope>
    <source>
        <strain evidence="2 3">DSM 18346</strain>
    </source>
</reference>
<dbReference type="InterPro" id="IPR043723">
    <property type="entry name" value="DUF5665"/>
</dbReference>
<keyword evidence="1" id="KW-0812">Transmembrane</keyword>
<feature type="transmembrane region" description="Helical" evidence="1">
    <location>
        <begin position="44"/>
        <end position="71"/>
    </location>
</feature>
<dbReference type="EMBL" id="FNFP01000002">
    <property type="protein sequence ID" value="SDK42324.1"/>
    <property type="molecule type" value="Genomic_DNA"/>
</dbReference>
<dbReference type="STRING" id="393762.SAMN05660472_01255"/>
<dbReference type="OrthoDB" id="1634137at2"/>
<sequence length="97" mass="10944">MSSNRKKPNLGDKLEDLSRKMDNMRVAEYVALVSSPKKLFLMNFLLGLVRGIGMGIGFTLLTGLIIALLAYMLRSWVNLPFIGKIIADLIEIIENYR</sequence>
<evidence type="ECO:0000256" key="1">
    <source>
        <dbReference type="SAM" id="Phobius"/>
    </source>
</evidence>
<evidence type="ECO:0000313" key="2">
    <source>
        <dbReference type="EMBL" id="SDK42324.1"/>
    </source>
</evidence>
<keyword evidence="1" id="KW-1133">Transmembrane helix</keyword>
<evidence type="ECO:0000313" key="3">
    <source>
        <dbReference type="Proteomes" id="UP000198718"/>
    </source>
</evidence>
<keyword evidence="3" id="KW-1185">Reference proteome</keyword>
<dbReference type="Proteomes" id="UP000198718">
    <property type="component" value="Unassembled WGS sequence"/>
</dbReference>
<gene>
    <name evidence="2" type="ORF">SAMN05660472_01255</name>
</gene>
<keyword evidence="1" id="KW-0472">Membrane</keyword>
<dbReference type="RefSeq" id="WP_090552083.1">
    <property type="nucleotide sequence ID" value="NZ_FNFP01000002.1"/>
</dbReference>
<dbReference type="Pfam" id="PF18910">
    <property type="entry name" value="DUF5665"/>
    <property type="match status" value="1"/>
</dbReference>
<name>A0A1G9BT22_9FIRM</name>
<protein>
    <submittedName>
        <fullName evidence="2">Uncharacterized protein</fullName>
    </submittedName>
</protein>
<dbReference type="AlphaFoldDB" id="A0A1G9BT22"/>